<gene>
    <name evidence="1" type="ORF">ACH5RR_028238</name>
</gene>
<reference evidence="1 2" key="1">
    <citation type="submission" date="2024-11" db="EMBL/GenBank/DDBJ databases">
        <title>A near-complete genome assembly of Cinchona calisaya.</title>
        <authorList>
            <person name="Lian D.C."/>
            <person name="Zhao X.W."/>
            <person name="Wei L."/>
        </authorList>
    </citation>
    <scope>NUCLEOTIDE SEQUENCE [LARGE SCALE GENOMIC DNA]</scope>
    <source>
        <tissue evidence="1">Nenye</tissue>
    </source>
</reference>
<dbReference type="AlphaFoldDB" id="A0ABD2YRI6"/>
<dbReference type="EMBL" id="JBJUIK010000012">
    <property type="protein sequence ID" value="KAL3508837.1"/>
    <property type="molecule type" value="Genomic_DNA"/>
</dbReference>
<organism evidence="1 2">
    <name type="scientific">Cinchona calisaya</name>
    <dbReference type="NCBI Taxonomy" id="153742"/>
    <lineage>
        <taxon>Eukaryota</taxon>
        <taxon>Viridiplantae</taxon>
        <taxon>Streptophyta</taxon>
        <taxon>Embryophyta</taxon>
        <taxon>Tracheophyta</taxon>
        <taxon>Spermatophyta</taxon>
        <taxon>Magnoliopsida</taxon>
        <taxon>eudicotyledons</taxon>
        <taxon>Gunneridae</taxon>
        <taxon>Pentapetalae</taxon>
        <taxon>asterids</taxon>
        <taxon>lamiids</taxon>
        <taxon>Gentianales</taxon>
        <taxon>Rubiaceae</taxon>
        <taxon>Cinchonoideae</taxon>
        <taxon>Cinchoneae</taxon>
        <taxon>Cinchona</taxon>
    </lineage>
</organism>
<keyword evidence="2" id="KW-1185">Reference proteome</keyword>
<evidence type="ECO:0000313" key="1">
    <source>
        <dbReference type="EMBL" id="KAL3508837.1"/>
    </source>
</evidence>
<comment type="caution">
    <text evidence="1">The sequence shown here is derived from an EMBL/GenBank/DDBJ whole genome shotgun (WGS) entry which is preliminary data.</text>
</comment>
<accession>A0ABD2YRI6</accession>
<dbReference type="Proteomes" id="UP001630127">
    <property type="component" value="Unassembled WGS sequence"/>
</dbReference>
<sequence>MCPPKVQWDLPTIISKSLYSGKCQIIHWREVHKHECQQLDDNWGNSSSKVNDFRGGFSLDGGVDSQVFEYKVNQPMLELKIQVILLYAHFPLLLLLVQKWILWDPFDGEKICGQAAFS</sequence>
<proteinExistence type="predicted"/>
<protein>
    <submittedName>
        <fullName evidence="1">Uncharacterized protein</fullName>
    </submittedName>
</protein>
<evidence type="ECO:0000313" key="2">
    <source>
        <dbReference type="Proteomes" id="UP001630127"/>
    </source>
</evidence>
<name>A0ABD2YRI6_9GENT</name>